<reference evidence="3 4" key="1">
    <citation type="submission" date="2018-06" db="EMBL/GenBank/DDBJ databases">
        <title>Genomic Encyclopedia of Archaeal and Bacterial Type Strains, Phase II (KMG-II): from individual species to whole genera.</title>
        <authorList>
            <person name="Goeker M."/>
        </authorList>
    </citation>
    <scope>NUCLEOTIDE SEQUENCE [LARGE SCALE GENOMIC DNA]</scope>
    <source>
        <strain evidence="3 4">DSM 23857</strain>
    </source>
</reference>
<dbReference type="EMBL" id="QLLL01000001">
    <property type="protein sequence ID" value="RAJ10870.1"/>
    <property type="molecule type" value="Genomic_DNA"/>
</dbReference>
<dbReference type="RefSeq" id="WP_111595992.1">
    <property type="nucleotide sequence ID" value="NZ_QLLL01000001.1"/>
</dbReference>
<accession>A0A327R2G8</accession>
<evidence type="ECO:0000256" key="1">
    <source>
        <dbReference type="ARBA" id="ARBA00022729"/>
    </source>
</evidence>
<dbReference type="InterPro" id="IPR012910">
    <property type="entry name" value="Plug_dom"/>
</dbReference>
<dbReference type="InterPro" id="IPR037066">
    <property type="entry name" value="Plug_dom_sf"/>
</dbReference>
<dbReference type="GO" id="GO:0015344">
    <property type="term" value="F:siderophore uptake transmembrane transporter activity"/>
    <property type="evidence" value="ECO:0007669"/>
    <property type="project" value="TreeGrafter"/>
</dbReference>
<dbReference type="SUPFAM" id="SSF49452">
    <property type="entry name" value="Starch-binding domain-like"/>
    <property type="match status" value="1"/>
</dbReference>
<keyword evidence="4" id="KW-1185">Reference proteome</keyword>
<organism evidence="3 4">
    <name type="scientific">Chitinophaga skermanii</name>
    <dbReference type="NCBI Taxonomy" id="331697"/>
    <lineage>
        <taxon>Bacteria</taxon>
        <taxon>Pseudomonadati</taxon>
        <taxon>Bacteroidota</taxon>
        <taxon>Chitinophagia</taxon>
        <taxon>Chitinophagales</taxon>
        <taxon>Chitinophagaceae</taxon>
        <taxon>Chitinophaga</taxon>
    </lineage>
</organism>
<dbReference type="GO" id="GO:0044718">
    <property type="term" value="P:siderophore transmembrane transport"/>
    <property type="evidence" value="ECO:0007669"/>
    <property type="project" value="TreeGrafter"/>
</dbReference>
<dbReference type="GO" id="GO:0009279">
    <property type="term" value="C:cell outer membrane"/>
    <property type="evidence" value="ECO:0007669"/>
    <property type="project" value="TreeGrafter"/>
</dbReference>
<protein>
    <submittedName>
        <fullName evidence="3">Outer membrane receptor protein involved in Fe transport</fullName>
    </submittedName>
</protein>
<dbReference type="Pfam" id="PF07715">
    <property type="entry name" value="Plug"/>
    <property type="match status" value="1"/>
</dbReference>
<dbReference type="InterPro" id="IPR013784">
    <property type="entry name" value="Carb-bd-like_fold"/>
</dbReference>
<sequence length="910" mass="102917">MPTFTHAQQQASKAVLSGRIISMDNTSRPDSVLVFAKKDSVQYRAFSNAEGVFSFGAIPVGTYKLSITSMFFKTAPRTIHLHKDVLVEMPVQSNQRTLQEVFITASESKGMTSTSVIDRRAMQHLQPSSFTDLLELLPGGRAKDPVLTSMNQIRLRETGYDSRSYDISSLGTAFVVDGATINTSANLQNSENYFVTDPNASRFSVNKGVDMRSISTDQIEKVTIIRGIPSVEYGEVTSGVVNIERKSGASPFSARMKADGFSKLFYLGKGFNIGTKGWTLNTDIGYMKAKSDPRNDFNTYNRINTSVRLDRKWVANGRSNTWRNSLDYNTTIDNQRVDPDNGYAPVDKYTSNSNSFQVNTQFSTKAINHKAFWQGLDLGFNASYTKDKIDATKWIQAKSAEILINSMEPGEHDAKYVTPSYASHLLVDGQPFNAAFRINTTLGFDALAVRHEVKVGMESRYSKNFGKGQVYDLDFPTSTTISARPRAFDTIPGMFNQSFFIEDKISTYIGKSKLTTAIGVRGMALLGMDSKYTIANKIYIDPRINAKLALPKMDVGNKILKMEVGAGYGYATKMPTLDQLYPNFKYFDLVQANFYHNNPGMRKANAVTYIVNNTNYDLRPATNKKFEINVDFEIDHHRLSISYFKEKMNTGFRESSQYLALGYKQYLIDTTKLNGQAPVLSEHPYVDRKRYYTYSFDTNGSTLNKEGVEFQYTSKRFAGINTRFTLNGAYFISIYSNSMPYYGLIPSSVITNGDTYQYIGMYEGNNGQVRESFNTNLTIDSYLPNLGLTVSTSIQNIWFTAQKNERKNGVPVMFAGIDEQWLPYTEKYLTDPDLKFLTILYTESDFQRKTVPIDLQMNMKITKEFKKKASISMFVNRLFTYRPDYVRNGIKVLRSGYVTPYFGMELNFNF</sequence>
<dbReference type="PANTHER" id="PTHR30069">
    <property type="entry name" value="TONB-DEPENDENT OUTER MEMBRANE RECEPTOR"/>
    <property type="match status" value="1"/>
</dbReference>
<gene>
    <name evidence="3" type="ORF">LX64_00477</name>
</gene>
<comment type="caution">
    <text evidence="3">The sequence shown here is derived from an EMBL/GenBank/DDBJ whole genome shotgun (WGS) entry which is preliminary data.</text>
</comment>
<dbReference type="OrthoDB" id="1151166at2"/>
<keyword evidence="1" id="KW-0732">Signal</keyword>
<dbReference type="SUPFAM" id="SSF56935">
    <property type="entry name" value="Porins"/>
    <property type="match status" value="1"/>
</dbReference>
<dbReference type="PANTHER" id="PTHR30069:SF29">
    <property type="entry name" value="HEMOGLOBIN AND HEMOGLOBIN-HAPTOGLOBIN-BINDING PROTEIN 1-RELATED"/>
    <property type="match status" value="1"/>
</dbReference>
<dbReference type="Proteomes" id="UP000249547">
    <property type="component" value="Unassembled WGS sequence"/>
</dbReference>
<feature type="domain" description="TonB-dependent receptor plug" evidence="2">
    <location>
        <begin position="111"/>
        <end position="239"/>
    </location>
</feature>
<dbReference type="Gene3D" id="2.170.130.10">
    <property type="entry name" value="TonB-dependent receptor, plug domain"/>
    <property type="match status" value="1"/>
</dbReference>
<name>A0A327R2G8_9BACT</name>
<keyword evidence="3" id="KW-0675">Receptor</keyword>
<dbReference type="InterPro" id="IPR039426">
    <property type="entry name" value="TonB-dep_rcpt-like"/>
</dbReference>
<evidence type="ECO:0000313" key="4">
    <source>
        <dbReference type="Proteomes" id="UP000249547"/>
    </source>
</evidence>
<evidence type="ECO:0000259" key="2">
    <source>
        <dbReference type="Pfam" id="PF07715"/>
    </source>
</evidence>
<dbReference type="GO" id="GO:0030246">
    <property type="term" value="F:carbohydrate binding"/>
    <property type="evidence" value="ECO:0007669"/>
    <property type="project" value="InterPro"/>
</dbReference>
<dbReference type="AlphaFoldDB" id="A0A327R2G8"/>
<evidence type="ECO:0000313" key="3">
    <source>
        <dbReference type="EMBL" id="RAJ10870.1"/>
    </source>
</evidence>
<proteinExistence type="predicted"/>